<feature type="region of interest" description="Disordered" evidence="1">
    <location>
        <begin position="1"/>
        <end position="44"/>
    </location>
</feature>
<name>A0A8J5T5A6_ZIZPA</name>
<protein>
    <submittedName>
        <fullName evidence="2">Uncharacterized protein</fullName>
    </submittedName>
</protein>
<evidence type="ECO:0000256" key="1">
    <source>
        <dbReference type="SAM" id="MobiDB-lite"/>
    </source>
</evidence>
<keyword evidence="3" id="KW-1185">Reference proteome</keyword>
<gene>
    <name evidence="2" type="ORF">GUJ93_ZPchr0006g44442</name>
</gene>
<evidence type="ECO:0000313" key="3">
    <source>
        <dbReference type="Proteomes" id="UP000729402"/>
    </source>
</evidence>
<organism evidence="2 3">
    <name type="scientific">Zizania palustris</name>
    <name type="common">Northern wild rice</name>
    <dbReference type="NCBI Taxonomy" id="103762"/>
    <lineage>
        <taxon>Eukaryota</taxon>
        <taxon>Viridiplantae</taxon>
        <taxon>Streptophyta</taxon>
        <taxon>Embryophyta</taxon>
        <taxon>Tracheophyta</taxon>
        <taxon>Spermatophyta</taxon>
        <taxon>Magnoliopsida</taxon>
        <taxon>Liliopsida</taxon>
        <taxon>Poales</taxon>
        <taxon>Poaceae</taxon>
        <taxon>BOP clade</taxon>
        <taxon>Oryzoideae</taxon>
        <taxon>Oryzeae</taxon>
        <taxon>Zizaniinae</taxon>
        <taxon>Zizania</taxon>
    </lineage>
</organism>
<reference evidence="2" key="1">
    <citation type="journal article" date="2021" name="bioRxiv">
        <title>Whole Genome Assembly and Annotation of Northern Wild Rice, Zizania palustris L., Supports a Whole Genome Duplication in the Zizania Genus.</title>
        <authorList>
            <person name="Haas M."/>
            <person name="Kono T."/>
            <person name="Macchietto M."/>
            <person name="Millas R."/>
            <person name="McGilp L."/>
            <person name="Shao M."/>
            <person name="Duquette J."/>
            <person name="Hirsch C.N."/>
            <person name="Kimball J."/>
        </authorList>
    </citation>
    <scope>NUCLEOTIDE SEQUENCE</scope>
    <source>
        <tissue evidence="2">Fresh leaf tissue</tissue>
    </source>
</reference>
<evidence type="ECO:0000313" key="2">
    <source>
        <dbReference type="EMBL" id="KAG8074770.1"/>
    </source>
</evidence>
<reference evidence="2" key="2">
    <citation type="submission" date="2021-02" db="EMBL/GenBank/DDBJ databases">
        <authorList>
            <person name="Kimball J.A."/>
            <person name="Haas M.W."/>
            <person name="Macchietto M."/>
            <person name="Kono T."/>
            <person name="Duquette J."/>
            <person name="Shao M."/>
        </authorList>
    </citation>
    <scope>NUCLEOTIDE SEQUENCE</scope>
    <source>
        <tissue evidence="2">Fresh leaf tissue</tissue>
    </source>
</reference>
<dbReference type="EMBL" id="JAAALK010000283">
    <property type="protein sequence ID" value="KAG8074770.1"/>
    <property type="molecule type" value="Genomic_DNA"/>
</dbReference>
<comment type="caution">
    <text evidence="2">The sequence shown here is derived from an EMBL/GenBank/DDBJ whole genome shotgun (WGS) entry which is preliminary data.</text>
</comment>
<accession>A0A8J5T5A6</accession>
<proteinExistence type="predicted"/>
<dbReference type="Proteomes" id="UP000729402">
    <property type="component" value="Unassembled WGS sequence"/>
</dbReference>
<sequence>MMHLKAIDDEQDGANANAGVDRHLHGDHEIKHPPRPCVQKQRTQPKTNLISVGLGPPPLASFPNLTDSHILIDGSTNEQKGGVSAVTEDGGELAEVDVPTVTRLSVVEHARHEGVHVERDGSDDGECGQ</sequence>
<feature type="compositionally biased region" description="Basic and acidic residues" evidence="1">
    <location>
        <begin position="20"/>
        <end position="32"/>
    </location>
</feature>
<dbReference type="AlphaFoldDB" id="A0A8J5T5A6"/>